<organism evidence="2">
    <name type="scientific">Nostoc punctiforme (strain ATCC 29133 / PCC 73102)</name>
    <dbReference type="NCBI Taxonomy" id="63737"/>
    <lineage>
        <taxon>Bacteria</taxon>
        <taxon>Bacillati</taxon>
        <taxon>Cyanobacteriota</taxon>
        <taxon>Cyanophyceae</taxon>
        <taxon>Nostocales</taxon>
        <taxon>Nostocaceae</taxon>
        <taxon>Nostoc</taxon>
    </lineage>
</organism>
<reference evidence="2" key="1">
    <citation type="submission" date="2001-05" db="EMBL/GenBank/DDBJ databases">
        <authorList>
            <person name="Predki P.F."/>
        </authorList>
    </citation>
    <scope>NUCLEOTIDE SEQUENCE</scope>
    <source>
        <strain evidence="2">ATCC 29133</strain>
    </source>
</reference>
<dbReference type="Pfam" id="PF20472">
    <property type="entry name" value="PDDEXK_11"/>
    <property type="match status" value="1"/>
</dbReference>
<accession>Q93LL4</accession>
<dbReference type="AlphaFoldDB" id="Q93LL4"/>
<proteinExistence type="predicted"/>
<feature type="domain" description="PD-(D/E)XK nuclease" evidence="1">
    <location>
        <begin position="14"/>
        <end position="163"/>
    </location>
</feature>
<dbReference type="InterPro" id="IPR046821">
    <property type="entry name" value="PDDEXK_11"/>
</dbReference>
<name>Q93LL4_NOSP7</name>
<dbReference type="EMBL" id="AY037296">
    <property type="protein sequence ID" value="AAK68652.1"/>
    <property type="molecule type" value="Genomic_DNA"/>
</dbReference>
<sequence length="164" mass="18346">MAEGFRMALTQGGRANKSGNILEGNVEAILNGHNYFQVGNYVPKEFILNAALLPKRYGKEVYIGTGIYHTDLKVDFYVVGSPAMPSGLIFECKWQESPGSVDEKFPYLNMNIQHYYPAPTIVILGGEGMREGASKWLKARVNDNHNLLAVYSLDRFIAWANKNL</sequence>
<evidence type="ECO:0000313" key="2">
    <source>
        <dbReference type="EMBL" id="AAK68652.1"/>
    </source>
</evidence>
<protein>
    <recommendedName>
        <fullName evidence="1">PD-(D/E)XK nuclease domain-containing protein</fullName>
    </recommendedName>
</protein>
<evidence type="ECO:0000259" key="1">
    <source>
        <dbReference type="Pfam" id="PF20472"/>
    </source>
</evidence>